<sequence>MNCKFKKGKYEVSLVINLKIAEIKNPDWDRIKFPDKEYCLAFVSTHL</sequence>
<keyword evidence="2" id="KW-1185">Reference proteome</keyword>
<protein>
    <submittedName>
        <fullName evidence="1">Uncharacterized protein</fullName>
    </submittedName>
</protein>
<gene>
    <name evidence="1" type="ORF">SAMN05660413_01401</name>
</gene>
<dbReference type="EMBL" id="FOVL01000007">
    <property type="protein sequence ID" value="SFN51810.1"/>
    <property type="molecule type" value="Genomic_DNA"/>
</dbReference>
<reference evidence="1 2" key="1">
    <citation type="submission" date="2016-10" db="EMBL/GenBank/DDBJ databases">
        <authorList>
            <person name="de Groot N.N."/>
        </authorList>
    </citation>
    <scope>NUCLEOTIDE SEQUENCE [LARGE SCALE GENOMIC DNA]</scope>
    <source>
        <strain evidence="1 2">DSM 17794</strain>
    </source>
</reference>
<evidence type="ECO:0000313" key="2">
    <source>
        <dbReference type="Proteomes" id="UP000199153"/>
    </source>
</evidence>
<accession>A0A1I4ZPA3</accession>
<proteinExistence type="predicted"/>
<dbReference type="AlphaFoldDB" id="A0A1I4ZPA3"/>
<evidence type="ECO:0000313" key="1">
    <source>
        <dbReference type="EMBL" id="SFN51810.1"/>
    </source>
</evidence>
<organism evidence="1 2">
    <name type="scientific">Salegentibacter flavus</name>
    <dbReference type="NCBI Taxonomy" id="287099"/>
    <lineage>
        <taxon>Bacteria</taxon>
        <taxon>Pseudomonadati</taxon>
        <taxon>Bacteroidota</taxon>
        <taxon>Flavobacteriia</taxon>
        <taxon>Flavobacteriales</taxon>
        <taxon>Flavobacteriaceae</taxon>
        <taxon>Salegentibacter</taxon>
    </lineage>
</organism>
<dbReference type="Proteomes" id="UP000199153">
    <property type="component" value="Unassembled WGS sequence"/>
</dbReference>
<name>A0A1I4ZPA3_9FLAO</name>